<dbReference type="EMBL" id="CAXKWB010013350">
    <property type="protein sequence ID" value="CAL4107429.1"/>
    <property type="molecule type" value="Genomic_DNA"/>
</dbReference>
<dbReference type="Proteomes" id="UP001497623">
    <property type="component" value="Unassembled WGS sequence"/>
</dbReference>
<dbReference type="AlphaFoldDB" id="A0AAV2R259"/>
<evidence type="ECO:0000313" key="3">
    <source>
        <dbReference type="Proteomes" id="UP001497623"/>
    </source>
</evidence>
<evidence type="ECO:0000313" key="2">
    <source>
        <dbReference type="EMBL" id="CAL4107429.1"/>
    </source>
</evidence>
<accession>A0AAV2R259</accession>
<comment type="caution">
    <text evidence="2">The sequence shown here is derived from an EMBL/GenBank/DDBJ whole genome shotgun (WGS) entry which is preliminary data.</text>
</comment>
<feature type="non-terminal residue" evidence="2">
    <location>
        <position position="370"/>
    </location>
</feature>
<feature type="region of interest" description="Disordered" evidence="1">
    <location>
        <begin position="1"/>
        <end position="60"/>
    </location>
</feature>
<proteinExistence type="predicted"/>
<organism evidence="2 3">
    <name type="scientific">Meganyctiphanes norvegica</name>
    <name type="common">Northern krill</name>
    <name type="synonym">Thysanopoda norvegica</name>
    <dbReference type="NCBI Taxonomy" id="48144"/>
    <lineage>
        <taxon>Eukaryota</taxon>
        <taxon>Metazoa</taxon>
        <taxon>Ecdysozoa</taxon>
        <taxon>Arthropoda</taxon>
        <taxon>Crustacea</taxon>
        <taxon>Multicrustacea</taxon>
        <taxon>Malacostraca</taxon>
        <taxon>Eumalacostraca</taxon>
        <taxon>Eucarida</taxon>
        <taxon>Euphausiacea</taxon>
        <taxon>Euphausiidae</taxon>
        <taxon>Meganyctiphanes</taxon>
    </lineage>
</organism>
<reference evidence="2 3" key="1">
    <citation type="submission" date="2024-05" db="EMBL/GenBank/DDBJ databases">
        <authorList>
            <person name="Wallberg A."/>
        </authorList>
    </citation>
    <scope>NUCLEOTIDE SEQUENCE [LARGE SCALE GENOMIC DNA]</scope>
</reference>
<gene>
    <name evidence="2" type="ORF">MNOR_LOCUS18570</name>
</gene>
<protein>
    <submittedName>
        <fullName evidence="2">Uncharacterized protein</fullName>
    </submittedName>
</protein>
<keyword evidence="3" id="KW-1185">Reference proteome</keyword>
<evidence type="ECO:0000256" key="1">
    <source>
        <dbReference type="SAM" id="MobiDB-lite"/>
    </source>
</evidence>
<name>A0AAV2R259_MEGNR</name>
<feature type="compositionally biased region" description="Low complexity" evidence="1">
    <location>
        <begin position="40"/>
        <end position="52"/>
    </location>
</feature>
<sequence length="370" mass="40103">MAGAVQHQGSGHGMSYSHRGTRNAGGGERAVTFSLQPCDRSSSTCSSSSRSTLQAEDESSDYDVPISLADHRQLLDKAFLDSAVFDTDLHIEESDSESSEIASALLDFSVLDDGPEGDYDVPGRAVAVDSAYDSTMVADDLDETPTPSRGVTFDLQQESTYDVPTSCILGVADRAVNLPEVESQATDETDAGYSTDSPGMGSKFYDGAITKSFSKDVSDVIPKEVLEFMEGRGHVSLDIPEEAPIDLRMVLEDVGLSVPGEDSLSVSVGTPECARDSLVVSIDEGMESPTVEEKQFKSAKKGYIQDPPVVMKAGQKGNKMTKRAAVMRNRSVRKSIKELYVFRCSTFVDMLYFNTITPECKTQQKRCGHY</sequence>